<dbReference type="InterPro" id="IPR011008">
    <property type="entry name" value="Dimeric_a/b-barrel"/>
</dbReference>
<keyword evidence="2" id="KW-0503">Monooxygenase</keyword>
<name>A0A543I207_9MICO</name>
<keyword evidence="2" id="KW-0560">Oxidoreductase</keyword>
<dbReference type="InterPro" id="IPR007138">
    <property type="entry name" value="ABM_dom"/>
</dbReference>
<evidence type="ECO:0000313" key="2">
    <source>
        <dbReference type="EMBL" id="TQM64633.1"/>
    </source>
</evidence>
<gene>
    <name evidence="2" type="ORF">FBY41_1007</name>
</gene>
<dbReference type="SUPFAM" id="SSF54909">
    <property type="entry name" value="Dimeric alpha+beta barrel"/>
    <property type="match status" value="1"/>
</dbReference>
<evidence type="ECO:0000259" key="1">
    <source>
        <dbReference type="Pfam" id="PF03992"/>
    </source>
</evidence>
<dbReference type="Pfam" id="PF03992">
    <property type="entry name" value="ABM"/>
    <property type="match status" value="1"/>
</dbReference>
<dbReference type="AlphaFoldDB" id="A0A543I207"/>
<comment type="caution">
    <text evidence="2">The sequence shown here is derived from an EMBL/GenBank/DDBJ whole genome shotgun (WGS) entry which is preliminary data.</text>
</comment>
<reference evidence="2 3" key="1">
    <citation type="submission" date="2019-06" db="EMBL/GenBank/DDBJ databases">
        <title>Genome sequencing of plant associated microbes to promote plant fitness in Sorghum bicolor and Oryza sativa.</title>
        <authorList>
            <person name="Coleman-Derr D."/>
        </authorList>
    </citation>
    <scope>NUCLEOTIDE SEQUENCE [LARGE SCALE GENOMIC DNA]</scope>
    <source>
        <strain evidence="2 3">KV-663</strain>
    </source>
</reference>
<dbReference type="OrthoDB" id="165368at2"/>
<dbReference type="EMBL" id="VFPM01000001">
    <property type="protein sequence ID" value="TQM64633.1"/>
    <property type="molecule type" value="Genomic_DNA"/>
</dbReference>
<protein>
    <submittedName>
        <fullName evidence="2">Quinol monooxygenase YgiN</fullName>
    </submittedName>
</protein>
<dbReference type="RefSeq" id="WP_141842248.1">
    <property type="nucleotide sequence ID" value="NZ_VFPM01000001.1"/>
</dbReference>
<dbReference type="Proteomes" id="UP000316747">
    <property type="component" value="Unassembled WGS sequence"/>
</dbReference>
<feature type="domain" description="ABM" evidence="1">
    <location>
        <begin position="3"/>
        <end position="70"/>
    </location>
</feature>
<dbReference type="Gene3D" id="3.30.70.100">
    <property type="match status" value="1"/>
</dbReference>
<proteinExistence type="predicted"/>
<accession>A0A543I207</accession>
<keyword evidence="3" id="KW-1185">Reference proteome</keyword>
<sequence>MTIRVVIQFQAQPGRRTDLRQVLEGISATHGPEAPGFLGSTVYETLDSGDGLVEIAEWESADAQAEAVQSAMDSGVYAPVMELVARPFTATRIG</sequence>
<organism evidence="2 3">
    <name type="scientific">Humibacillus xanthopallidus</name>
    <dbReference type="NCBI Taxonomy" id="412689"/>
    <lineage>
        <taxon>Bacteria</taxon>
        <taxon>Bacillati</taxon>
        <taxon>Actinomycetota</taxon>
        <taxon>Actinomycetes</taxon>
        <taxon>Micrococcales</taxon>
        <taxon>Intrasporangiaceae</taxon>
        <taxon>Humibacillus</taxon>
    </lineage>
</organism>
<dbReference type="GO" id="GO:0004497">
    <property type="term" value="F:monooxygenase activity"/>
    <property type="evidence" value="ECO:0007669"/>
    <property type="project" value="UniProtKB-KW"/>
</dbReference>
<evidence type="ECO:0000313" key="3">
    <source>
        <dbReference type="Proteomes" id="UP000316747"/>
    </source>
</evidence>